<dbReference type="InterPro" id="IPR022764">
    <property type="entry name" value="Peptidase_S54_rhomboid_dom"/>
</dbReference>
<evidence type="ECO:0000256" key="3">
    <source>
        <dbReference type="ARBA" id="ARBA00022989"/>
    </source>
</evidence>
<dbReference type="EMBL" id="JBHUPB010000015">
    <property type="protein sequence ID" value="MFD2970205.1"/>
    <property type="molecule type" value="Genomic_DNA"/>
</dbReference>
<feature type="domain" description="Peptidase S54 rhomboid" evidence="6">
    <location>
        <begin position="52"/>
        <end position="203"/>
    </location>
</feature>
<protein>
    <submittedName>
        <fullName evidence="7">Rhomboid family intramembrane serine protease</fullName>
        <ecNumber evidence="7">3.4.21.105</ecNumber>
    </submittedName>
</protein>
<dbReference type="Pfam" id="PF01694">
    <property type="entry name" value="Rhomboid"/>
    <property type="match status" value="1"/>
</dbReference>
<comment type="caution">
    <text evidence="7">The sequence shown here is derived from an EMBL/GenBank/DDBJ whole genome shotgun (WGS) entry which is preliminary data.</text>
</comment>
<evidence type="ECO:0000259" key="6">
    <source>
        <dbReference type="Pfam" id="PF01694"/>
    </source>
</evidence>
<feature type="transmembrane region" description="Helical" evidence="5">
    <location>
        <begin position="92"/>
        <end position="110"/>
    </location>
</feature>
<reference evidence="8" key="1">
    <citation type="journal article" date="2019" name="Int. J. Syst. Evol. Microbiol.">
        <title>The Global Catalogue of Microorganisms (GCM) 10K type strain sequencing project: providing services to taxonomists for standard genome sequencing and annotation.</title>
        <authorList>
            <consortium name="The Broad Institute Genomics Platform"/>
            <consortium name="The Broad Institute Genome Sequencing Center for Infectious Disease"/>
            <person name="Wu L."/>
            <person name="Ma J."/>
        </authorList>
    </citation>
    <scope>NUCLEOTIDE SEQUENCE [LARGE SCALE GENOMIC DNA]</scope>
    <source>
        <strain evidence="8">KCTC 22814</strain>
    </source>
</reference>
<dbReference type="Proteomes" id="UP001597525">
    <property type="component" value="Unassembled WGS sequence"/>
</dbReference>
<keyword evidence="8" id="KW-1185">Reference proteome</keyword>
<accession>A0ABW6BNB9</accession>
<evidence type="ECO:0000256" key="5">
    <source>
        <dbReference type="SAM" id="Phobius"/>
    </source>
</evidence>
<dbReference type="InterPro" id="IPR035952">
    <property type="entry name" value="Rhomboid-like_sf"/>
</dbReference>
<sequence length="219" mass="24911">MAFFDIFPTFVESPYSYTVAPLVLISGIIGFYRKSYFHALLLHPYEIAQGKRIHTLLTSAFVHRNWAHLLFNSLLVYGLAYDMFGCIKQENGYLAATIATPCLFALLIILPNSFQVWKQKANFLFTSVGISGLTLGLYGFGFFFFPEQKADNMFISWVSNSLEYWIVATIFLFLVSFIPHSGINRQLHIIAFHTGSLLALIVRPEAITEMWPLILNLAH</sequence>
<evidence type="ECO:0000313" key="8">
    <source>
        <dbReference type="Proteomes" id="UP001597525"/>
    </source>
</evidence>
<gene>
    <name evidence="7" type="ORF">ACFS7Y_22630</name>
</gene>
<proteinExistence type="predicted"/>
<organism evidence="7 8">
    <name type="scientific">Sphingobacterium bambusae</name>
    <dbReference type="NCBI Taxonomy" id="662858"/>
    <lineage>
        <taxon>Bacteria</taxon>
        <taxon>Pseudomonadati</taxon>
        <taxon>Bacteroidota</taxon>
        <taxon>Sphingobacteriia</taxon>
        <taxon>Sphingobacteriales</taxon>
        <taxon>Sphingobacteriaceae</taxon>
        <taxon>Sphingobacterium</taxon>
    </lineage>
</organism>
<keyword evidence="7" id="KW-0645">Protease</keyword>
<evidence type="ECO:0000256" key="2">
    <source>
        <dbReference type="ARBA" id="ARBA00022692"/>
    </source>
</evidence>
<feature type="transmembrane region" description="Helical" evidence="5">
    <location>
        <begin position="164"/>
        <end position="183"/>
    </location>
</feature>
<keyword evidence="2 5" id="KW-0812">Transmembrane</keyword>
<evidence type="ECO:0000313" key="7">
    <source>
        <dbReference type="EMBL" id="MFD2970205.1"/>
    </source>
</evidence>
<dbReference type="RefSeq" id="WP_320183686.1">
    <property type="nucleotide sequence ID" value="NZ_CP138332.1"/>
</dbReference>
<dbReference type="SUPFAM" id="SSF144091">
    <property type="entry name" value="Rhomboid-like"/>
    <property type="match status" value="1"/>
</dbReference>
<comment type="subcellular location">
    <subcellularLocation>
        <location evidence="1">Membrane</location>
        <topology evidence="1">Multi-pass membrane protein</topology>
    </subcellularLocation>
</comment>
<feature type="transmembrane region" description="Helical" evidence="5">
    <location>
        <begin position="122"/>
        <end position="144"/>
    </location>
</feature>
<keyword evidence="4 5" id="KW-0472">Membrane</keyword>
<dbReference type="GO" id="GO:0008233">
    <property type="term" value="F:peptidase activity"/>
    <property type="evidence" value="ECO:0007669"/>
    <property type="project" value="UniProtKB-KW"/>
</dbReference>
<evidence type="ECO:0000256" key="4">
    <source>
        <dbReference type="ARBA" id="ARBA00023136"/>
    </source>
</evidence>
<dbReference type="GO" id="GO:0006508">
    <property type="term" value="P:proteolysis"/>
    <property type="evidence" value="ECO:0007669"/>
    <property type="project" value="UniProtKB-KW"/>
</dbReference>
<keyword evidence="7" id="KW-0378">Hydrolase</keyword>
<evidence type="ECO:0000256" key="1">
    <source>
        <dbReference type="ARBA" id="ARBA00004141"/>
    </source>
</evidence>
<feature type="transmembrane region" description="Helical" evidence="5">
    <location>
        <begin position="53"/>
        <end position="80"/>
    </location>
</feature>
<dbReference type="EC" id="3.4.21.105" evidence="7"/>
<feature type="transmembrane region" description="Helical" evidence="5">
    <location>
        <begin position="15"/>
        <end position="32"/>
    </location>
</feature>
<name>A0ABW6BNB9_9SPHI</name>
<keyword evidence="3 5" id="KW-1133">Transmembrane helix</keyword>
<dbReference type="Gene3D" id="1.20.1540.10">
    <property type="entry name" value="Rhomboid-like"/>
    <property type="match status" value="1"/>
</dbReference>